<feature type="domain" description="Beta-ketoacyl-[acyl-carrier-protein] synthase III C-terminal" evidence="3">
    <location>
        <begin position="287"/>
        <end position="364"/>
    </location>
</feature>
<dbReference type="Pfam" id="PF08541">
    <property type="entry name" value="ACP_syn_III_C"/>
    <property type="match status" value="1"/>
</dbReference>
<name>A0A7D6I734_9MYCO</name>
<dbReference type="KEGG" id="mgor:H0P51_27325"/>
<protein>
    <submittedName>
        <fullName evidence="4">Beta-ketoacyl-ACP synthase III</fullName>
    </submittedName>
</protein>
<dbReference type="InterPro" id="IPR016039">
    <property type="entry name" value="Thiolase-like"/>
</dbReference>
<dbReference type="PANTHER" id="PTHR34069">
    <property type="entry name" value="3-OXOACYL-[ACYL-CARRIER-PROTEIN] SYNTHASE 3"/>
    <property type="match status" value="1"/>
</dbReference>
<reference evidence="4 5" key="2">
    <citation type="submission" date="2020-07" db="EMBL/GenBank/DDBJ databases">
        <authorList>
            <person name="Yu X."/>
        </authorList>
    </citation>
    <scope>NUCLEOTIDE SEQUENCE [LARGE SCALE GENOMIC DNA]</scope>
    <source>
        <strain evidence="5">24</strain>
    </source>
</reference>
<dbReference type="CDD" id="cd00827">
    <property type="entry name" value="init_cond_enzymes"/>
    <property type="match status" value="1"/>
</dbReference>
<keyword evidence="5" id="KW-1185">Reference proteome</keyword>
<organism evidence="4 5">
    <name type="scientific">Mycobacterium vicinigordonae</name>
    <dbReference type="NCBI Taxonomy" id="1719132"/>
    <lineage>
        <taxon>Bacteria</taxon>
        <taxon>Bacillati</taxon>
        <taxon>Actinomycetota</taxon>
        <taxon>Actinomycetes</taxon>
        <taxon>Mycobacteriales</taxon>
        <taxon>Mycobacteriaceae</taxon>
        <taxon>Mycobacterium</taxon>
    </lineage>
</organism>
<evidence type="ECO:0000313" key="5">
    <source>
        <dbReference type="Proteomes" id="UP000510682"/>
    </source>
</evidence>
<dbReference type="GO" id="GO:0016746">
    <property type="term" value="F:acyltransferase activity"/>
    <property type="evidence" value="ECO:0007669"/>
    <property type="project" value="UniProtKB-KW"/>
</dbReference>
<dbReference type="NCBIfam" id="NF005293">
    <property type="entry name" value="PRK06816.1"/>
    <property type="match status" value="1"/>
</dbReference>
<evidence type="ECO:0000256" key="2">
    <source>
        <dbReference type="ARBA" id="ARBA00023315"/>
    </source>
</evidence>
<dbReference type="PANTHER" id="PTHR34069:SF3">
    <property type="entry name" value="ACYL-COA:ACYL-COA ALKYLTRANSFERASE"/>
    <property type="match status" value="1"/>
</dbReference>
<proteinExistence type="predicted"/>
<evidence type="ECO:0000313" key="4">
    <source>
        <dbReference type="EMBL" id="QLL07316.1"/>
    </source>
</evidence>
<gene>
    <name evidence="4" type="ORF">H0P51_27325</name>
</gene>
<evidence type="ECO:0000256" key="1">
    <source>
        <dbReference type="ARBA" id="ARBA00022679"/>
    </source>
</evidence>
<dbReference type="Proteomes" id="UP000510682">
    <property type="component" value="Chromosome"/>
</dbReference>
<dbReference type="AlphaFoldDB" id="A0A7D6I734"/>
<reference evidence="5" key="1">
    <citation type="submission" date="2020-07" db="EMBL/GenBank/DDBJ databases">
        <title>Description of Mycobacterium gordonae subsp. intergordonae subsp.nov. and Mycobacterium gordonae subsp. gordonae subsp. nov.</title>
        <authorList>
            <person name="Yu X."/>
        </authorList>
    </citation>
    <scope>NUCLEOTIDE SEQUENCE [LARGE SCALE GENOMIC DNA]</scope>
    <source>
        <strain evidence="5">24</strain>
    </source>
</reference>
<keyword evidence="2" id="KW-0012">Acyltransferase</keyword>
<dbReference type="InterPro" id="IPR013747">
    <property type="entry name" value="ACP_syn_III_C"/>
</dbReference>
<evidence type="ECO:0000259" key="3">
    <source>
        <dbReference type="Pfam" id="PF08541"/>
    </source>
</evidence>
<dbReference type="GO" id="GO:0044550">
    <property type="term" value="P:secondary metabolite biosynthetic process"/>
    <property type="evidence" value="ECO:0007669"/>
    <property type="project" value="TreeGrafter"/>
</dbReference>
<accession>A0A7D6I734</accession>
<keyword evidence="1" id="KW-0808">Transferase</keyword>
<dbReference type="SUPFAM" id="SSF53901">
    <property type="entry name" value="Thiolase-like"/>
    <property type="match status" value="1"/>
</dbReference>
<sequence length="381" mass="41893">MRDVYITAFGAALPNSPVDNESMERVIGYVGGQPSPLRTRILDSNGIKSRYYAIDPVTREFTHSNAELTAEAIRNLEQDGVDIESMQALACGTSTPDQLMPGHALMTQGLLGVSDIPAVTTTGLCLAGLTAWEFAWLSVASGRYNNAVASASEIYSAVMAAETFSREAEQTTIDPEIGLAIAFERDFLRWMLSDGAGAIWLSSEPRTDELSLRIDWLETISYAGEMPLCMHRGLKVNDDGSTTGWPQLPFDTALNDGVFSLQQNVRLLNKNIVHYTLEKPLAKLMVKYGLSADKIDYVLPHYSSMYFHDRTVAGLKRIGLDVDESKWFTNLTYKGNTGSASILLMLEELYHSGRLKEGDRIVCAVPESGRFSTGFAHLTVV</sequence>
<dbReference type="Gene3D" id="3.40.47.10">
    <property type="match status" value="2"/>
</dbReference>
<reference evidence="5" key="3">
    <citation type="submission" date="2023-07" db="EMBL/GenBank/DDBJ databases">
        <title>Description of Mycobacterium gordonae subsp. intergordonae subsp.nov. and Mycobacterium gordonae subsp. gordonae subsp. nov.</title>
        <authorList>
            <person name="Huang H."/>
        </authorList>
    </citation>
    <scope>NUCLEOTIDE SEQUENCE [LARGE SCALE GENOMIC DNA]</scope>
    <source>
        <strain evidence="5">24</strain>
    </source>
</reference>
<dbReference type="EMBL" id="CP059165">
    <property type="protein sequence ID" value="QLL07316.1"/>
    <property type="molecule type" value="Genomic_DNA"/>
</dbReference>